<dbReference type="Proteomes" id="UP000194127">
    <property type="component" value="Unassembled WGS sequence"/>
</dbReference>
<sequence>MVPKNAGEPWTAQKSEQCIEAYNNVLTVGFGSRHEKMEGDIVWLGSPWSLMLNMKEADRARLRVRRVDSSNTRAARFCPWTSSHVILRTLTATTIMADAAAASLDIKQLLGRTPSSLELSTYLLALAATVSKQDVTIPDVKSYSDAVYFNYFMLGLSLLFKPINGYKPKTNVKREELKDADLVLDGVDVYNVPTPKAAPASGSKLKPTHATYPISPLILSLSSESSENDSKQRPAQMTINPGTTGKEFVETMGEPDRKGGGAGPSSGSIGIWCEWSKDGVMVEFGGDESRGPQAWERGKDAVWKVVTIFPPK</sequence>
<gene>
    <name evidence="2" type="ORF">POSPLADRAFT_1042680</name>
</gene>
<dbReference type="RefSeq" id="XP_024344260.1">
    <property type="nucleotide sequence ID" value="XM_024478149.1"/>
</dbReference>
<protein>
    <submittedName>
        <fullName evidence="2">Uncharacterized protein</fullName>
    </submittedName>
</protein>
<dbReference type="GeneID" id="36323099"/>
<dbReference type="AlphaFoldDB" id="A0A1X6NGC6"/>
<evidence type="ECO:0000313" key="2">
    <source>
        <dbReference type="EMBL" id="OSX67466.1"/>
    </source>
</evidence>
<dbReference type="OrthoDB" id="2224399at2759"/>
<evidence type="ECO:0000256" key="1">
    <source>
        <dbReference type="SAM" id="MobiDB-lite"/>
    </source>
</evidence>
<organism evidence="2 3">
    <name type="scientific">Postia placenta MAD-698-R-SB12</name>
    <dbReference type="NCBI Taxonomy" id="670580"/>
    <lineage>
        <taxon>Eukaryota</taxon>
        <taxon>Fungi</taxon>
        <taxon>Dikarya</taxon>
        <taxon>Basidiomycota</taxon>
        <taxon>Agaricomycotina</taxon>
        <taxon>Agaricomycetes</taxon>
        <taxon>Polyporales</taxon>
        <taxon>Adustoporiaceae</taxon>
        <taxon>Rhodonia</taxon>
    </lineage>
</organism>
<keyword evidence="3" id="KW-1185">Reference proteome</keyword>
<feature type="compositionally biased region" description="Polar residues" evidence="1">
    <location>
        <begin position="233"/>
        <end position="243"/>
    </location>
</feature>
<evidence type="ECO:0000313" key="3">
    <source>
        <dbReference type="Proteomes" id="UP000194127"/>
    </source>
</evidence>
<name>A0A1X6NGC6_9APHY</name>
<accession>A0A1X6NGC6</accession>
<feature type="region of interest" description="Disordered" evidence="1">
    <location>
        <begin position="223"/>
        <end position="268"/>
    </location>
</feature>
<proteinExistence type="predicted"/>
<reference evidence="2 3" key="1">
    <citation type="submission" date="2017-04" db="EMBL/GenBank/DDBJ databases">
        <title>Genome Sequence of the Model Brown-Rot Fungus Postia placenta SB12.</title>
        <authorList>
            <consortium name="DOE Joint Genome Institute"/>
            <person name="Gaskell J."/>
            <person name="Kersten P."/>
            <person name="Larrondo L.F."/>
            <person name="Canessa P."/>
            <person name="Martinez D."/>
            <person name="Hibbett D."/>
            <person name="Schmoll M."/>
            <person name="Kubicek C.P."/>
            <person name="Martinez A.T."/>
            <person name="Yadav J."/>
            <person name="Master E."/>
            <person name="Magnuson J.K."/>
            <person name="James T."/>
            <person name="Yaver D."/>
            <person name="Berka R."/>
            <person name="Labutti K."/>
            <person name="Lipzen A."/>
            <person name="Aerts A."/>
            <person name="Barry K."/>
            <person name="Henrissat B."/>
            <person name="Blanchette R."/>
            <person name="Grigoriev I."/>
            <person name="Cullen D."/>
        </authorList>
    </citation>
    <scope>NUCLEOTIDE SEQUENCE [LARGE SCALE GENOMIC DNA]</scope>
    <source>
        <strain evidence="2 3">MAD-698-R-SB12</strain>
    </source>
</reference>
<dbReference type="EMBL" id="KZ110591">
    <property type="protein sequence ID" value="OSX67466.1"/>
    <property type="molecule type" value="Genomic_DNA"/>
</dbReference>